<accession>A0A1R0ZMJ4</accession>
<dbReference type="OrthoDB" id="9770528at2"/>
<feature type="active site" description="Charge relay system" evidence="1">
    <location>
        <position position="302"/>
    </location>
</feature>
<comment type="caution">
    <text evidence="4">The sequence shown here is derived from an EMBL/GenBank/DDBJ whole genome shotgun (WGS) entry which is preliminary data.</text>
</comment>
<dbReference type="EMBL" id="MPTW01000002">
    <property type="protein sequence ID" value="OME73324.1"/>
    <property type="molecule type" value="Genomic_DNA"/>
</dbReference>
<dbReference type="InterPro" id="IPR008391">
    <property type="entry name" value="AXE1_dom"/>
</dbReference>
<evidence type="ECO:0000313" key="5">
    <source>
        <dbReference type="Proteomes" id="UP000187425"/>
    </source>
</evidence>
<dbReference type="GO" id="GO:0005976">
    <property type="term" value="P:polysaccharide metabolic process"/>
    <property type="evidence" value="ECO:0007669"/>
    <property type="project" value="TreeGrafter"/>
</dbReference>
<dbReference type="RefSeq" id="WP_076283673.1">
    <property type="nucleotide sequence ID" value="NZ_MPTW01000002.1"/>
</dbReference>
<name>A0A1R0ZMJ4_9BACL</name>
<protein>
    <submittedName>
        <fullName evidence="4">Acetylesterase</fullName>
    </submittedName>
</protein>
<feature type="active site" description="Nucleophile" evidence="1">
    <location>
        <position position="183"/>
    </location>
</feature>
<feature type="binding site" evidence="2">
    <location>
        <position position="92"/>
    </location>
    <ligand>
        <name>substrate</name>
    </ligand>
</feature>
<dbReference type="AlphaFoldDB" id="A0A1R0ZMJ4"/>
<dbReference type="PANTHER" id="PTHR40111:SF1">
    <property type="entry name" value="CEPHALOSPORIN-C DEACETYLASE"/>
    <property type="match status" value="1"/>
</dbReference>
<evidence type="ECO:0000256" key="2">
    <source>
        <dbReference type="PIRSR" id="PIRSR639069-2"/>
    </source>
</evidence>
<evidence type="ECO:0000259" key="3">
    <source>
        <dbReference type="Pfam" id="PF05448"/>
    </source>
</evidence>
<feature type="active site" description="Charge relay system" evidence="1">
    <location>
        <position position="273"/>
    </location>
</feature>
<dbReference type="GO" id="GO:0052689">
    <property type="term" value="F:carboxylic ester hydrolase activity"/>
    <property type="evidence" value="ECO:0007669"/>
    <property type="project" value="TreeGrafter"/>
</dbReference>
<organism evidence="4 5">
    <name type="scientific">Paenibacillus odorifer</name>
    <dbReference type="NCBI Taxonomy" id="189426"/>
    <lineage>
        <taxon>Bacteria</taxon>
        <taxon>Bacillati</taxon>
        <taxon>Bacillota</taxon>
        <taxon>Bacilli</taxon>
        <taxon>Bacillales</taxon>
        <taxon>Paenibacillaceae</taxon>
        <taxon>Paenibacillus</taxon>
    </lineage>
</organism>
<proteinExistence type="predicted"/>
<feature type="domain" description="Acetyl xylan esterase" evidence="3">
    <location>
        <begin position="1"/>
        <end position="315"/>
    </location>
</feature>
<dbReference type="InterPro" id="IPR039069">
    <property type="entry name" value="CE7"/>
</dbReference>
<evidence type="ECO:0000313" key="4">
    <source>
        <dbReference type="EMBL" id="OME73324.1"/>
    </source>
</evidence>
<reference evidence="4 5" key="1">
    <citation type="submission" date="2016-11" db="EMBL/GenBank/DDBJ databases">
        <title>Paenibacillus species isolates.</title>
        <authorList>
            <person name="Beno S.M."/>
        </authorList>
    </citation>
    <scope>NUCLEOTIDE SEQUENCE [LARGE SCALE GENOMIC DNA]</scope>
    <source>
        <strain evidence="4 5">FSL H7-0443</strain>
    </source>
</reference>
<dbReference type="Pfam" id="PF05448">
    <property type="entry name" value="AXE1"/>
    <property type="match status" value="1"/>
</dbReference>
<dbReference type="Gene3D" id="3.40.50.1820">
    <property type="entry name" value="alpha/beta hydrolase"/>
    <property type="match status" value="1"/>
</dbReference>
<dbReference type="SUPFAM" id="SSF53474">
    <property type="entry name" value="alpha/beta-Hydrolases"/>
    <property type="match status" value="1"/>
</dbReference>
<dbReference type="InterPro" id="IPR029058">
    <property type="entry name" value="AB_hydrolase_fold"/>
</dbReference>
<sequence length="318" mass="36111">MPLVDMPLEQLKTYEGTNPRPADFDEYWERALAEMRTVDQQLELVPSSFQVPHAECFDLYFTGVKGARIHVKYVRPKNMETPHPAVVMFHGYSGHAGDWSEKLAYVSLGFSVLAMDCRGQGGTSEDVGGVKGNTYHGHIIRGLNDHPDELLFRHIFLDTAQLAGIAMKLPEVDPERVYAAGGSQGGGLTIACAALEPRVKKLAPIFPFLSDYKRTWDMDLDQEAYGELRTYFRYYDVLHEREHDVFKKLGYIDIQFLAERIRGEVMMSVGLMDTICPPSTQFAAYNKMNTMKQLVIYPDFGHEYLPGSSDRTMQFFLE</sequence>
<dbReference type="Proteomes" id="UP000187425">
    <property type="component" value="Unassembled WGS sequence"/>
</dbReference>
<evidence type="ECO:0000256" key="1">
    <source>
        <dbReference type="PIRSR" id="PIRSR639069-1"/>
    </source>
</evidence>
<dbReference type="PANTHER" id="PTHR40111">
    <property type="entry name" value="CEPHALOSPORIN-C DEACETYLASE"/>
    <property type="match status" value="1"/>
</dbReference>
<gene>
    <name evidence="4" type="ORF">BSK65_05965</name>
</gene>